<comment type="caution">
    <text evidence="1">The sequence shown here is derived from an EMBL/GenBank/DDBJ whole genome shotgun (WGS) entry which is preliminary data.</text>
</comment>
<gene>
    <name evidence="1" type="ORF">A3J54_02020</name>
</gene>
<dbReference type="AlphaFoldDB" id="A0A1G2G5V2"/>
<evidence type="ECO:0000313" key="1">
    <source>
        <dbReference type="EMBL" id="OGZ45583.1"/>
    </source>
</evidence>
<proteinExistence type="predicted"/>
<dbReference type="EMBL" id="MHNN01000020">
    <property type="protein sequence ID" value="OGZ45583.1"/>
    <property type="molecule type" value="Genomic_DNA"/>
</dbReference>
<dbReference type="Proteomes" id="UP000176576">
    <property type="component" value="Unassembled WGS sequence"/>
</dbReference>
<dbReference type="STRING" id="1802117.A3J54_02020"/>
<organism evidence="1 2">
    <name type="scientific">Candidatus Ryanbacteria bacterium RIFCSPHIGHO2_02_FULL_45_13b</name>
    <dbReference type="NCBI Taxonomy" id="1802117"/>
    <lineage>
        <taxon>Bacteria</taxon>
        <taxon>Candidatus Ryaniibacteriota</taxon>
    </lineage>
</organism>
<protein>
    <submittedName>
        <fullName evidence="1">Uncharacterized protein</fullName>
    </submittedName>
</protein>
<accession>A0A1G2G5V2</accession>
<reference evidence="1 2" key="1">
    <citation type="journal article" date="2016" name="Nat. Commun.">
        <title>Thousands of microbial genomes shed light on interconnected biogeochemical processes in an aquifer system.</title>
        <authorList>
            <person name="Anantharaman K."/>
            <person name="Brown C.T."/>
            <person name="Hug L.A."/>
            <person name="Sharon I."/>
            <person name="Castelle C.J."/>
            <person name="Probst A.J."/>
            <person name="Thomas B.C."/>
            <person name="Singh A."/>
            <person name="Wilkins M.J."/>
            <person name="Karaoz U."/>
            <person name="Brodie E.L."/>
            <person name="Williams K.H."/>
            <person name="Hubbard S.S."/>
            <person name="Banfield J.F."/>
        </authorList>
    </citation>
    <scope>NUCLEOTIDE SEQUENCE [LARGE SCALE GENOMIC DNA]</scope>
</reference>
<evidence type="ECO:0000313" key="2">
    <source>
        <dbReference type="Proteomes" id="UP000176576"/>
    </source>
</evidence>
<sequence>MSVVISKIALEQKLKETSALFGSTTEKEKQDILREDAYWLTQALENENPNDVLMRAFSFWEKSNGKTGLKPFELSTEETTKQEIPPRLPFLKGGSTPPVALTLWGMLDHAFQNGEYLDDRHVSDIFNRLPPATQTHFIDTVAEHIRASIQKTSYTASDIAPILKDEALLLGLVEKTTLTAKSKEEDLQRIARKLTDWLQYHKTEPPTEEKREEVLYGAEAANMYIKHKREETTEEILPLYELRVRDRLRLTTTEYLRIRPVSVEKLLAAVPTDPRQLALVAQSAVRQDLLAVPDAEFKKRVRTAMLIRAYSCNKELHSVSIRQFFRGVVEE</sequence>
<name>A0A1G2G5V2_9BACT</name>